<evidence type="ECO:0000313" key="1">
    <source>
        <dbReference type="EMBL" id="KAA6383125.1"/>
    </source>
</evidence>
<gene>
    <name evidence="1" type="ORF">EZS28_021348</name>
</gene>
<protein>
    <submittedName>
        <fullName evidence="1">Uncharacterized protein</fullName>
    </submittedName>
</protein>
<reference evidence="1 2" key="1">
    <citation type="submission" date="2019-03" db="EMBL/GenBank/DDBJ databases">
        <title>Single cell metagenomics reveals metabolic interactions within the superorganism composed of flagellate Streblomastix strix and complex community of Bacteroidetes bacteria on its surface.</title>
        <authorList>
            <person name="Treitli S.C."/>
            <person name="Kolisko M."/>
            <person name="Husnik F."/>
            <person name="Keeling P."/>
            <person name="Hampl V."/>
        </authorList>
    </citation>
    <scope>NUCLEOTIDE SEQUENCE [LARGE SCALE GENOMIC DNA]</scope>
    <source>
        <strain evidence="1">ST1C</strain>
    </source>
</reference>
<dbReference type="AlphaFoldDB" id="A0A5J4VKU6"/>
<dbReference type="Proteomes" id="UP000324800">
    <property type="component" value="Unassembled WGS sequence"/>
</dbReference>
<comment type="caution">
    <text evidence="1">The sequence shown here is derived from an EMBL/GenBank/DDBJ whole genome shotgun (WGS) entry which is preliminary data.</text>
</comment>
<organism evidence="1 2">
    <name type="scientific">Streblomastix strix</name>
    <dbReference type="NCBI Taxonomy" id="222440"/>
    <lineage>
        <taxon>Eukaryota</taxon>
        <taxon>Metamonada</taxon>
        <taxon>Preaxostyla</taxon>
        <taxon>Oxymonadida</taxon>
        <taxon>Streblomastigidae</taxon>
        <taxon>Streblomastix</taxon>
    </lineage>
</organism>
<dbReference type="EMBL" id="SNRW01006418">
    <property type="protein sequence ID" value="KAA6383125.1"/>
    <property type="molecule type" value="Genomic_DNA"/>
</dbReference>
<accession>A0A5J4VKU6</accession>
<proteinExistence type="predicted"/>
<sequence>MLLLVLALTSLSKTFVIKFEKFNLVDTTLIWDERDGYFEVETDGLNPWGVSIDSANFSLLPERITSLDDFVFRDVPSHDDSCSFINQYYNVRYFEFWGTIALSYYNISVKPSVLHFLNCHPRQYQEIDSQGEVADNLDLTPLCRNHPGSYPDLRGMVDETCYGTSDDVEAECRTTCVDGTPIKVFGKDLLHTFLQQGGYAEDYLKQLLVSFGPVLAYRYQKDEYEVYYGWQTIGGNVEYLSLTRSSDDNLQFTTTPSSSFRNIDEFDVFYGTRIDLSDEDPSKPPFDCATDVTEETSLEQCECLPIGDPRAECETPSTVDCTKTPTDPSCPPVDAPQSIIDCSKTPDNAACSGECKDNTKKTITECACVVGDKRDACKEIGKDASDTTRVFLSVVAAAVAIPMLALFW</sequence>
<name>A0A5J4VKU6_9EUKA</name>
<evidence type="ECO:0000313" key="2">
    <source>
        <dbReference type="Proteomes" id="UP000324800"/>
    </source>
</evidence>